<name>A0ABQ3VSS5_9CHLR</name>
<gene>
    <name evidence="3" type="ORF">KSZ_68660</name>
</gene>
<dbReference type="InterPro" id="IPR003018">
    <property type="entry name" value="GAF"/>
</dbReference>
<proteinExistence type="predicted"/>
<dbReference type="Gene3D" id="3.30.450.40">
    <property type="match status" value="1"/>
</dbReference>
<dbReference type="RefSeq" id="WP_201366405.1">
    <property type="nucleotide sequence ID" value="NZ_BNJJ01000028.1"/>
</dbReference>
<keyword evidence="4" id="KW-1185">Reference proteome</keyword>
<evidence type="ECO:0000313" key="3">
    <source>
        <dbReference type="EMBL" id="GHO88860.1"/>
    </source>
</evidence>
<evidence type="ECO:0000313" key="4">
    <source>
        <dbReference type="Proteomes" id="UP000635565"/>
    </source>
</evidence>
<dbReference type="Pfam" id="PF01590">
    <property type="entry name" value="GAF"/>
    <property type="match status" value="1"/>
</dbReference>
<keyword evidence="1" id="KW-0175">Coiled coil</keyword>
<dbReference type="SMART" id="SM00065">
    <property type="entry name" value="GAF"/>
    <property type="match status" value="1"/>
</dbReference>
<dbReference type="Proteomes" id="UP000635565">
    <property type="component" value="Unassembled WGS sequence"/>
</dbReference>
<sequence>MSQDALSGSADDLAQAYQVIKQQKQRIEELQQRLEDARQLETLRDIYCLTVSTKTIADPITHHHLLDMIVQTAATVMSARAASLFIIDTKAQELVFEVATGPKAAEVSQYRLPLGHGIAGLVAVSGQPIAITGAGTNPQHASDISRSIGYVPDSILCVPLFYQDQVIGVLELLDKENNEPFDEHDMSLVSSFANQAAIAIELSHTHHYLTRLFSDLFRSTDRDAQHSHEQILQLAHTFYEQIEDDTSVKQALEFAIFLQEIVWLGESERELCRTLLQSLGRFLHSKITPLHGWTSQQP</sequence>
<comment type="caution">
    <text evidence="3">The sequence shown here is derived from an EMBL/GenBank/DDBJ whole genome shotgun (WGS) entry which is preliminary data.</text>
</comment>
<dbReference type="InterPro" id="IPR029016">
    <property type="entry name" value="GAF-like_dom_sf"/>
</dbReference>
<accession>A0ABQ3VSS5</accession>
<feature type="domain" description="GAF" evidence="2">
    <location>
        <begin position="61"/>
        <end position="210"/>
    </location>
</feature>
<protein>
    <recommendedName>
        <fullName evidence="2">GAF domain-containing protein</fullName>
    </recommendedName>
</protein>
<evidence type="ECO:0000259" key="2">
    <source>
        <dbReference type="SMART" id="SM00065"/>
    </source>
</evidence>
<organism evidence="3 4">
    <name type="scientific">Dictyobacter formicarum</name>
    <dbReference type="NCBI Taxonomy" id="2778368"/>
    <lineage>
        <taxon>Bacteria</taxon>
        <taxon>Bacillati</taxon>
        <taxon>Chloroflexota</taxon>
        <taxon>Ktedonobacteria</taxon>
        <taxon>Ktedonobacterales</taxon>
        <taxon>Dictyobacteraceae</taxon>
        <taxon>Dictyobacter</taxon>
    </lineage>
</organism>
<reference evidence="3 4" key="1">
    <citation type="journal article" date="2021" name="Int. J. Syst. Evol. Microbiol.">
        <title>Reticulibacter mediterranei gen. nov., sp. nov., within the new family Reticulibacteraceae fam. nov., and Ktedonospora formicarum gen. nov., sp. nov., Ktedonobacter robiniae sp. nov., Dictyobacter formicarum sp. nov. and Dictyobacter arantiisoli sp. nov., belonging to the class Ktedonobacteria.</title>
        <authorList>
            <person name="Yabe S."/>
            <person name="Zheng Y."/>
            <person name="Wang C.M."/>
            <person name="Sakai Y."/>
            <person name="Abe K."/>
            <person name="Yokota A."/>
            <person name="Donadio S."/>
            <person name="Cavaletti L."/>
            <person name="Monciardini P."/>
        </authorList>
    </citation>
    <scope>NUCLEOTIDE SEQUENCE [LARGE SCALE GENOMIC DNA]</scope>
    <source>
        <strain evidence="3 4">SOSP1-9</strain>
    </source>
</reference>
<dbReference type="EMBL" id="BNJJ01000028">
    <property type="protein sequence ID" value="GHO88860.1"/>
    <property type="molecule type" value="Genomic_DNA"/>
</dbReference>
<feature type="coiled-coil region" evidence="1">
    <location>
        <begin position="10"/>
        <end position="40"/>
    </location>
</feature>
<dbReference type="SUPFAM" id="SSF55781">
    <property type="entry name" value="GAF domain-like"/>
    <property type="match status" value="1"/>
</dbReference>
<evidence type="ECO:0000256" key="1">
    <source>
        <dbReference type="SAM" id="Coils"/>
    </source>
</evidence>